<dbReference type="AlphaFoldDB" id="A0A4Q1UDY4"/>
<evidence type="ECO:0000313" key="2">
    <source>
        <dbReference type="Proteomes" id="UP000290475"/>
    </source>
</evidence>
<sequence>MLEIQVKNEKVELKFNFKALFRANKLFSSQPNANDGASSIWLGFVTGDVTALFNAIKAMLPEKYTDADIISAIDEQPDPDAFYDEVVEELHKSAFFRREMKQWLKLNEKYGISLMEKKNMTAEEKGKKALLKDTLEEVKKSLS</sequence>
<evidence type="ECO:0008006" key="3">
    <source>
        <dbReference type="Google" id="ProtNLM"/>
    </source>
</evidence>
<protein>
    <recommendedName>
        <fullName evidence="3">Phage protein</fullName>
    </recommendedName>
</protein>
<dbReference type="InterPro" id="IPR024410">
    <property type="entry name" value="Phage_TAC_12"/>
</dbReference>
<dbReference type="Proteomes" id="UP000290475">
    <property type="component" value="Unassembled WGS sequence"/>
</dbReference>
<organism evidence="1 2">
    <name type="scientific">Lacticaseibacillus chiayiensis</name>
    <dbReference type="NCBI Taxonomy" id="2100821"/>
    <lineage>
        <taxon>Bacteria</taxon>
        <taxon>Bacillati</taxon>
        <taxon>Bacillota</taxon>
        <taxon>Bacilli</taxon>
        <taxon>Lactobacillales</taxon>
        <taxon>Lactobacillaceae</taxon>
        <taxon>Lacticaseibacillus</taxon>
    </lineage>
</organism>
<comment type="caution">
    <text evidence="1">The sequence shown here is derived from an EMBL/GenBank/DDBJ whole genome shotgun (WGS) entry which is preliminary data.</text>
</comment>
<dbReference type="RefSeq" id="WP_129300768.1">
    <property type="nucleotide sequence ID" value="NZ_MSSM01000002.1"/>
</dbReference>
<dbReference type="EMBL" id="MSSM01000002">
    <property type="protein sequence ID" value="RXT30322.1"/>
    <property type="molecule type" value="Genomic_DNA"/>
</dbReference>
<proteinExistence type="predicted"/>
<reference evidence="1 2" key="1">
    <citation type="submission" date="2017-01" db="EMBL/GenBank/DDBJ databases">
        <title>Lactobacillus chiayiensis sp. nov., a lactic acid bacterium isolated from compost.</title>
        <authorList>
            <person name="Huang C.-H."/>
        </authorList>
    </citation>
    <scope>NUCLEOTIDE SEQUENCE [LARGE SCALE GENOMIC DNA]</scope>
    <source>
        <strain evidence="2">chh01</strain>
    </source>
</reference>
<evidence type="ECO:0000313" key="1">
    <source>
        <dbReference type="EMBL" id="RXT30322.1"/>
    </source>
</evidence>
<accession>A0A4Q1UDY4</accession>
<gene>
    <name evidence="1" type="ORF">BVJ53_01035</name>
</gene>
<name>A0A4Q1UDY4_9LACO</name>
<dbReference type="Pfam" id="PF12363">
    <property type="entry name" value="Phage_TAC_12"/>
    <property type="match status" value="1"/>
</dbReference>